<dbReference type="Proteomes" id="UP000780801">
    <property type="component" value="Unassembled WGS sequence"/>
</dbReference>
<accession>A0A9P6KGM2</accession>
<dbReference type="AlphaFoldDB" id="A0A9P6KGM2"/>
<name>A0A9P6KGM2_9FUNG</name>
<dbReference type="EMBL" id="JAABOA010000555">
    <property type="protein sequence ID" value="KAF9583900.1"/>
    <property type="molecule type" value="Genomic_DNA"/>
</dbReference>
<evidence type="ECO:0000313" key="2">
    <source>
        <dbReference type="Proteomes" id="UP000780801"/>
    </source>
</evidence>
<sequence length="406" mass="46845">MYQLLYTNNPGRAGLHRLPYNRPIEYPYLRKLNLYRIAGCDSSAYWAWFIAPCSGLQSLMWGGSPGQKFPTDLACATSVQCHEEHTMAGQYWNFWERLEEFIFTGNCAGIEDQCFERVFERQIMAHEQEDKRTHEAGHYHHSWSGQSKTLIKLLVSNSGFGPLALSAFMGMGHHLTIRRLNFLDCKHVSSTMVLDLLTVCPVLESFSADRVLGEDVFKDGRPWVCTKLKRLELFFDMSSPTLLPECLLLYIYGGIPLYDKEDNGNSENCQEAKVQLATRDMVYTRLATLTELEIMLLERRKFVTSLSYPSQPQDVQSAMQEAVHVLHGSLFFMLREGLDKLRTLKRLRYTSVMDEPYLGEPELIWVKEHWPKVVDANDIRYWSYHTVVVRDLLASLIKKSMENNTA</sequence>
<dbReference type="OrthoDB" id="2398820at2759"/>
<gene>
    <name evidence="1" type="ORF">BGW38_008167</name>
</gene>
<protein>
    <submittedName>
        <fullName evidence="1">Uncharacterized protein</fullName>
    </submittedName>
</protein>
<keyword evidence="2" id="KW-1185">Reference proteome</keyword>
<proteinExistence type="predicted"/>
<comment type="caution">
    <text evidence="1">The sequence shown here is derived from an EMBL/GenBank/DDBJ whole genome shotgun (WGS) entry which is preliminary data.</text>
</comment>
<organism evidence="1 2">
    <name type="scientific">Lunasporangiospora selenospora</name>
    <dbReference type="NCBI Taxonomy" id="979761"/>
    <lineage>
        <taxon>Eukaryota</taxon>
        <taxon>Fungi</taxon>
        <taxon>Fungi incertae sedis</taxon>
        <taxon>Mucoromycota</taxon>
        <taxon>Mortierellomycotina</taxon>
        <taxon>Mortierellomycetes</taxon>
        <taxon>Mortierellales</taxon>
        <taxon>Mortierellaceae</taxon>
        <taxon>Lunasporangiospora</taxon>
    </lineage>
</organism>
<evidence type="ECO:0000313" key="1">
    <source>
        <dbReference type="EMBL" id="KAF9583900.1"/>
    </source>
</evidence>
<reference evidence="1" key="1">
    <citation type="journal article" date="2020" name="Fungal Divers.">
        <title>Resolving the Mortierellaceae phylogeny through synthesis of multi-gene phylogenetics and phylogenomics.</title>
        <authorList>
            <person name="Vandepol N."/>
            <person name="Liber J."/>
            <person name="Desiro A."/>
            <person name="Na H."/>
            <person name="Kennedy M."/>
            <person name="Barry K."/>
            <person name="Grigoriev I.V."/>
            <person name="Miller A.N."/>
            <person name="O'Donnell K."/>
            <person name="Stajich J.E."/>
            <person name="Bonito G."/>
        </authorList>
    </citation>
    <scope>NUCLEOTIDE SEQUENCE</scope>
    <source>
        <strain evidence="1">KOD1015</strain>
    </source>
</reference>